<dbReference type="RefSeq" id="WP_257498989.1">
    <property type="nucleotide sequence ID" value="NZ_CP102382.1"/>
</dbReference>
<dbReference type="PROSITE" id="PS51257">
    <property type="entry name" value="PROKAR_LIPOPROTEIN"/>
    <property type="match status" value="1"/>
</dbReference>
<organism evidence="2 3">
    <name type="scientific">Paenimyroides aestuarii</name>
    <dbReference type="NCBI Taxonomy" id="2968490"/>
    <lineage>
        <taxon>Bacteria</taxon>
        <taxon>Pseudomonadati</taxon>
        <taxon>Bacteroidota</taxon>
        <taxon>Flavobacteriia</taxon>
        <taxon>Flavobacteriales</taxon>
        <taxon>Flavobacteriaceae</taxon>
        <taxon>Paenimyroides</taxon>
    </lineage>
</organism>
<keyword evidence="3" id="KW-1185">Reference proteome</keyword>
<proteinExistence type="predicted"/>
<dbReference type="EMBL" id="CP102382">
    <property type="protein sequence ID" value="UUV21066.1"/>
    <property type="molecule type" value="Genomic_DNA"/>
</dbReference>
<gene>
    <name evidence="2" type="ORF">NPX36_12170</name>
</gene>
<name>A0ABY5NR74_9FLAO</name>
<dbReference type="InterPro" id="IPR013211">
    <property type="entry name" value="LVIVD"/>
</dbReference>
<accession>A0ABY5NR74</accession>
<keyword evidence="1" id="KW-0732">Signal</keyword>
<reference evidence="2 3" key="1">
    <citation type="submission" date="2022-08" db="EMBL/GenBank/DDBJ databases">
        <title>Myroides zhujiangensis sp. nov., a novel bacterium isolated from sediment in the Pearl River Estuary.</title>
        <authorList>
            <person name="Cui L."/>
        </authorList>
    </citation>
    <scope>NUCLEOTIDE SEQUENCE [LARGE SCALE GENOMIC DNA]</scope>
    <source>
        <strain evidence="2 3">SCSIO 72103</strain>
    </source>
</reference>
<dbReference type="Proteomes" id="UP001317001">
    <property type="component" value="Chromosome"/>
</dbReference>
<sequence>MKNLKKYRFIFSFLAMLLLQSCWYTSGVDDFPEPRYSQYTPITLSRAQLEGSIGMSEPRAMIKAGKIYVKDSFIFITDENKGFHIYDNSNPNAPQLTGFLYAPGATDMAIKNNTIYINQAVDLVAISFNNNEVTVHKRIQNAFPQKLSPDGWQHQVGENEIIVDWK</sequence>
<evidence type="ECO:0000313" key="2">
    <source>
        <dbReference type="EMBL" id="UUV21066.1"/>
    </source>
</evidence>
<feature type="chain" id="PRO_5045189416" description="LVIVD repeat-containing protein" evidence="1">
    <location>
        <begin position="27"/>
        <end position="166"/>
    </location>
</feature>
<evidence type="ECO:0000313" key="3">
    <source>
        <dbReference type="Proteomes" id="UP001317001"/>
    </source>
</evidence>
<dbReference type="Pfam" id="PF08309">
    <property type="entry name" value="LVIVD"/>
    <property type="match status" value="1"/>
</dbReference>
<evidence type="ECO:0000256" key="1">
    <source>
        <dbReference type="SAM" id="SignalP"/>
    </source>
</evidence>
<feature type="signal peptide" evidence="1">
    <location>
        <begin position="1"/>
        <end position="26"/>
    </location>
</feature>
<evidence type="ECO:0008006" key="4">
    <source>
        <dbReference type="Google" id="ProtNLM"/>
    </source>
</evidence>
<protein>
    <recommendedName>
        <fullName evidence="4">LVIVD repeat-containing protein</fullName>
    </recommendedName>
</protein>